<feature type="compositionally biased region" description="Basic and acidic residues" evidence="8">
    <location>
        <begin position="905"/>
        <end position="933"/>
    </location>
</feature>
<dbReference type="PANTHER" id="PTHR12663">
    <property type="entry name" value="ANDROGEN INDUCED INHIBITOR OF PROLIFERATION AS3 / PDS5-RELATED"/>
    <property type="match status" value="1"/>
</dbReference>
<keyword evidence="7" id="KW-0131">Cell cycle</keyword>
<evidence type="ECO:0000313" key="9">
    <source>
        <dbReference type="EMBL" id="KAH0462387.1"/>
    </source>
</evidence>
<name>A0AAV7H0H8_DENCH</name>
<keyword evidence="2" id="KW-0132">Cell division</keyword>
<keyword evidence="6" id="KW-0539">Nucleus</keyword>
<dbReference type="Pfam" id="PF20168">
    <property type="entry name" value="PDS5"/>
    <property type="match status" value="1"/>
</dbReference>
<dbReference type="EMBL" id="JAGFBR010000009">
    <property type="protein sequence ID" value="KAH0462387.1"/>
    <property type="molecule type" value="Genomic_DNA"/>
</dbReference>
<feature type="compositionally biased region" description="Basic and acidic residues" evidence="8">
    <location>
        <begin position="824"/>
        <end position="847"/>
    </location>
</feature>
<evidence type="ECO:0000256" key="7">
    <source>
        <dbReference type="ARBA" id="ARBA00023306"/>
    </source>
</evidence>
<feature type="region of interest" description="Disordered" evidence="8">
    <location>
        <begin position="739"/>
        <end position="994"/>
    </location>
</feature>
<dbReference type="InterPro" id="IPR016024">
    <property type="entry name" value="ARM-type_fold"/>
</dbReference>
<dbReference type="SUPFAM" id="SSF48371">
    <property type="entry name" value="ARM repeat"/>
    <property type="match status" value="1"/>
</dbReference>
<feature type="compositionally biased region" description="Basic and acidic residues" evidence="8">
    <location>
        <begin position="855"/>
        <end position="870"/>
    </location>
</feature>
<keyword evidence="10" id="KW-1185">Reference proteome</keyword>
<dbReference type="GO" id="GO:0005634">
    <property type="term" value="C:nucleus"/>
    <property type="evidence" value="ECO:0007669"/>
    <property type="project" value="UniProtKB-SubCell"/>
</dbReference>
<dbReference type="GO" id="GO:0000785">
    <property type="term" value="C:chromatin"/>
    <property type="evidence" value="ECO:0007669"/>
    <property type="project" value="TreeGrafter"/>
</dbReference>
<evidence type="ECO:0000256" key="1">
    <source>
        <dbReference type="ARBA" id="ARBA00004123"/>
    </source>
</evidence>
<feature type="compositionally biased region" description="Basic and acidic residues" evidence="8">
    <location>
        <begin position="965"/>
        <end position="977"/>
    </location>
</feature>
<dbReference type="Proteomes" id="UP000775213">
    <property type="component" value="Unassembled WGS sequence"/>
</dbReference>
<feature type="compositionally biased region" description="Basic residues" evidence="8">
    <location>
        <begin position="489"/>
        <end position="502"/>
    </location>
</feature>
<keyword evidence="4" id="KW-0498">Mitosis</keyword>
<organism evidence="9 10">
    <name type="scientific">Dendrobium chrysotoxum</name>
    <name type="common">Orchid</name>
    <dbReference type="NCBI Taxonomy" id="161865"/>
    <lineage>
        <taxon>Eukaryota</taxon>
        <taxon>Viridiplantae</taxon>
        <taxon>Streptophyta</taxon>
        <taxon>Embryophyta</taxon>
        <taxon>Tracheophyta</taxon>
        <taxon>Spermatophyta</taxon>
        <taxon>Magnoliopsida</taxon>
        <taxon>Liliopsida</taxon>
        <taxon>Asparagales</taxon>
        <taxon>Orchidaceae</taxon>
        <taxon>Epidendroideae</taxon>
        <taxon>Malaxideae</taxon>
        <taxon>Dendrobiinae</taxon>
        <taxon>Dendrobium</taxon>
    </lineage>
</organism>
<feature type="compositionally biased region" description="Basic and acidic residues" evidence="8">
    <location>
        <begin position="368"/>
        <end position="377"/>
    </location>
</feature>
<dbReference type="GO" id="GO:0051301">
    <property type="term" value="P:cell division"/>
    <property type="evidence" value="ECO:0007669"/>
    <property type="project" value="UniProtKB-KW"/>
</dbReference>
<feature type="region of interest" description="Disordered" evidence="8">
    <location>
        <begin position="341"/>
        <end position="394"/>
    </location>
</feature>
<dbReference type="AlphaFoldDB" id="A0AAV7H0H8"/>
<evidence type="ECO:0000256" key="5">
    <source>
        <dbReference type="ARBA" id="ARBA00023204"/>
    </source>
</evidence>
<evidence type="ECO:0000256" key="8">
    <source>
        <dbReference type="SAM" id="MobiDB-lite"/>
    </source>
</evidence>
<feature type="compositionally biased region" description="Polar residues" evidence="8">
    <location>
        <begin position="605"/>
        <end position="614"/>
    </location>
</feature>
<dbReference type="InterPro" id="IPR039776">
    <property type="entry name" value="Pds5"/>
</dbReference>
<dbReference type="CDD" id="cd20404">
    <property type="entry name" value="Tudor_Agenet_AtEML-like"/>
    <property type="match status" value="1"/>
</dbReference>
<gene>
    <name evidence="9" type="ORF">IEQ34_009962</name>
</gene>
<feature type="compositionally biased region" description="Polar residues" evidence="8">
    <location>
        <begin position="351"/>
        <end position="366"/>
    </location>
</feature>
<comment type="subcellular location">
    <subcellularLocation>
        <location evidence="1">Nucleus</location>
    </subcellularLocation>
</comment>
<comment type="caution">
    <text evidence="9">The sequence shown here is derived from an EMBL/GenBank/DDBJ whole genome shotgun (WGS) entry which is preliminary data.</text>
</comment>
<evidence type="ECO:0000256" key="3">
    <source>
        <dbReference type="ARBA" id="ARBA00022763"/>
    </source>
</evidence>
<feature type="compositionally biased region" description="Polar residues" evidence="8">
    <location>
        <begin position="953"/>
        <end position="964"/>
    </location>
</feature>
<proteinExistence type="predicted"/>
<reference evidence="9 10" key="1">
    <citation type="journal article" date="2021" name="Hortic Res">
        <title>Chromosome-scale assembly of the Dendrobium chrysotoxum genome enhances the understanding of orchid evolution.</title>
        <authorList>
            <person name="Zhang Y."/>
            <person name="Zhang G.Q."/>
            <person name="Zhang D."/>
            <person name="Liu X.D."/>
            <person name="Xu X.Y."/>
            <person name="Sun W.H."/>
            <person name="Yu X."/>
            <person name="Zhu X."/>
            <person name="Wang Z.W."/>
            <person name="Zhao X."/>
            <person name="Zhong W.Y."/>
            <person name="Chen H."/>
            <person name="Yin W.L."/>
            <person name="Huang T."/>
            <person name="Niu S.C."/>
            <person name="Liu Z.J."/>
        </authorList>
    </citation>
    <scope>NUCLEOTIDE SEQUENCE [LARGE SCALE GENOMIC DNA]</scope>
    <source>
        <strain evidence="9">Lindl</strain>
    </source>
</reference>
<evidence type="ECO:0000313" key="10">
    <source>
        <dbReference type="Proteomes" id="UP000775213"/>
    </source>
</evidence>
<evidence type="ECO:0000256" key="4">
    <source>
        <dbReference type="ARBA" id="ARBA00022776"/>
    </source>
</evidence>
<sequence length="1017" mass="111479">MTPRDKELEDRIEEIGSKLTSPPSDVQQLLLLLDKAENFLSRVEQCPPQSMHAALRPSMKALVTGDLLRHSDLDVKIAVASCLSEITRITAPDAPYDDDLMKEIFGLIVGAFKNLDEMSSRSFLKRVSILETVAKVRSCVLMLDLECDDLILEMFNHFLKTIRPKHSDTVFSSMETVMSLVIEESENIPAKLLSCLLDNLKIDEKVTRLHNIFIHLLDYNQLCFELLCAPQNIMSSAKKLAEKVLVNCALKLKPNLVEAFKGICAPLSDYSKIVAAVCQGNLGTLVQNEMNTSGETQADDSKLSDGTLCNELPQGSAKHELEVLPGKAVADADRSSKLVMSNGFQMGNGDSMATEQKAEFSQSGVQSRDIDGSRLGDSDNLGSGDAKLDDGLNLSSRKGKKRKALVKLVVNNDHKQIDDEKGTPIITGRRKGRSKEAELSQVDGISFKEETAACSKPGKKNKIEPTPGLAEVSSSVSLHTPNEHDGIRSRKGRLPRSKKPSVKRNASDKAAVEGSSGASGHERILESSQTTGGDFPTSELSSKKSEVISEAERNLLKISASKSHTVVEDSKTTPTATFDSETKHQRHRGRSGSQREVKEVDFSGQKKSAGTKQQKGGGLHVDEEDKEVKLKELVSSRKLTMKESIKDQSHLKDSNESKSRRKHAGTTPELTVGTPKRRKSNEKLIGSKIRVWWPDDERFYDGVVDSFDRSTKKHKILYNDGDVEILLLKKEKWEFIEAETKTGGENNNPDINASDVRNKKSKGRRGNAPDKTKTDLPLNSSPDSTIKTESNDKTPKRKGTPSVNVLSDETPKKSSKGRGRSGNRHSDKTHKDKNQLSETANKLDNEKLAQSIKPDPSKSVDKVDNDKSKSGDNVGTGTVKIRRKSKGDSSRSSVKSKIGSKSRKKSSDAHDSGVKSKDEDSPAKTKSSAEGRQKPGGRPGKGSSRKAPAGSTPRISRNLNANDTPKSDQPKVEEADARSTTGKKRKRGKSGSLKTICFDVNMIDRCNEMKKILFGVH</sequence>
<keyword evidence="3" id="KW-0227">DNA damage</keyword>
<keyword evidence="5" id="KW-0234">DNA repair</keyword>
<dbReference type="SUPFAM" id="SSF63748">
    <property type="entry name" value="Tudor/PWWP/MBT"/>
    <property type="match status" value="1"/>
</dbReference>
<protein>
    <submittedName>
        <fullName evidence="9">Uncharacterized protein</fullName>
    </submittedName>
</protein>
<dbReference type="Gene3D" id="2.30.30.140">
    <property type="match status" value="1"/>
</dbReference>
<feature type="compositionally biased region" description="Basic and acidic residues" evidence="8">
    <location>
        <begin position="620"/>
        <end position="658"/>
    </location>
</feature>
<feature type="region of interest" description="Disordered" evidence="8">
    <location>
        <begin position="418"/>
        <end position="681"/>
    </location>
</feature>
<feature type="compositionally biased region" description="Basic residues" evidence="8">
    <location>
        <begin position="813"/>
        <end position="823"/>
    </location>
</feature>
<dbReference type="GO" id="GO:0006281">
    <property type="term" value="P:DNA repair"/>
    <property type="evidence" value="ECO:0007669"/>
    <property type="project" value="UniProtKB-KW"/>
</dbReference>
<evidence type="ECO:0000256" key="2">
    <source>
        <dbReference type="ARBA" id="ARBA00022618"/>
    </source>
</evidence>
<evidence type="ECO:0000256" key="6">
    <source>
        <dbReference type="ARBA" id="ARBA00023242"/>
    </source>
</evidence>
<accession>A0AAV7H0H8</accession>
<feature type="compositionally biased region" description="Basic and acidic residues" evidence="8">
    <location>
        <begin position="541"/>
        <end position="555"/>
    </location>
</feature>
<feature type="compositionally biased region" description="Polar residues" evidence="8">
    <location>
        <begin position="777"/>
        <end position="788"/>
    </location>
</feature>
<dbReference type="PANTHER" id="PTHR12663:SF3">
    <property type="entry name" value="SISTER CHROMATID COHESION PROTEIN PDS5 HOMOLOG C"/>
    <property type="match status" value="1"/>
</dbReference>
<dbReference type="GO" id="GO:0007064">
    <property type="term" value="P:mitotic sister chromatid cohesion"/>
    <property type="evidence" value="ECO:0007669"/>
    <property type="project" value="InterPro"/>
</dbReference>
<dbReference type="GO" id="GO:0035825">
    <property type="term" value="P:homologous recombination"/>
    <property type="evidence" value="ECO:0007669"/>
    <property type="project" value="UniProtKB-ARBA"/>
</dbReference>